<proteinExistence type="predicted"/>
<evidence type="ECO:0000256" key="1">
    <source>
        <dbReference type="SAM" id="MobiDB-lite"/>
    </source>
</evidence>
<gene>
    <name evidence="2" type="ORF">SAMN05444390_101361</name>
</gene>
<accession>A0A1H5UF49</accession>
<feature type="region of interest" description="Disordered" evidence="1">
    <location>
        <begin position="1"/>
        <end position="29"/>
    </location>
</feature>
<dbReference type="AlphaFoldDB" id="A0A1H5UF49"/>
<protein>
    <submittedName>
        <fullName evidence="2">Uncharacterized protein</fullName>
    </submittedName>
</protein>
<evidence type="ECO:0000313" key="3">
    <source>
        <dbReference type="Proteomes" id="UP000236745"/>
    </source>
</evidence>
<keyword evidence="3" id="KW-1185">Reference proteome</keyword>
<organism evidence="2 3">
    <name type="scientific">Marinobacterium lutimaris</name>
    <dbReference type="NCBI Taxonomy" id="568106"/>
    <lineage>
        <taxon>Bacteria</taxon>
        <taxon>Pseudomonadati</taxon>
        <taxon>Pseudomonadota</taxon>
        <taxon>Gammaproteobacteria</taxon>
        <taxon>Oceanospirillales</taxon>
        <taxon>Oceanospirillaceae</taxon>
        <taxon>Marinobacterium</taxon>
    </lineage>
</organism>
<evidence type="ECO:0000313" key="2">
    <source>
        <dbReference type="EMBL" id="SEF73609.1"/>
    </source>
</evidence>
<dbReference type="EMBL" id="FNVQ01000001">
    <property type="protein sequence ID" value="SEF73609.1"/>
    <property type="molecule type" value="Genomic_DNA"/>
</dbReference>
<reference evidence="2 3" key="1">
    <citation type="submission" date="2016-10" db="EMBL/GenBank/DDBJ databases">
        <authorList>
            <person name="de Groot N.N."/>
        </authorList>
    </citation>
    <scope>NUCLEOTIDE SEQUENCE [LARGE SCALE GENOMIC DNA]</scope>
    <source>
        <strain evidence="2 3">DSM 22012</strain>
    </source>
</reference>
<dbReference type="RefSeq" id="WP_104001362.1">
    <property type="nucleotide sequence ID" value="NZ_FNVQ01000001.1"/>
</dbReference>
<name>A0A1H5UF49_9GAMM</name>
<dbReference type="OrthoDB" id="6179557at2"/>
<feature type="compositionally biased region" description="Basic and acidic residues" evidence="1">
    <location>
        <begin position="1"/>
        <end position="16"/>
    </location>
</feature>
<dbReference type="Proteomes" id="UP000236745">
    <property type="component" value="Unassembled WGS sequence"/>
</dbReference>
<sequence length="389" mass="42495">MSRASIFDRLHQRLPEPEPEPTLDQTRTDYDPDRLRLIDGVALTSAGFVGNGDIPEPAGASLSESLHGADGYRLLVHEISDLPPLSDLRLKRLEARAVRLQQLLQAIVIDALMLLESVPEDSRFDVILTAPVRSPEATDILTRYLQDLFAETAFGERLGELRVTRKADDPHRLLGVTEEGGMPYVLWICADSLLNPEALAAPDIRTLLSQASRGAGVYPGEAVVALLAQRVLPQQKCFEEGWLLGKGVTHEHSARASLRNNQRRKELIELLQSVWVNAEEGDEPARMVIDAFALPGRAIELGGAVIECWPGVDALEDAVALDVSCGWTGEAIPALMLVMAMTGLGADQEAVIMSLSAETSSEAWVLRSFHRRAAQTEALSEAHTKENHS</sequence>